<accession>A0A014PT13</accession>
<protein>
    <recommendedName>
        <fullName evidence="3">D-allulose-6-phosphate 3-epimerase</fullName>
        <ecNumber evidence="3">5.1.3.-</ecNumber>
    </recommendedName>
</protein>
<feature type="binding site" evidence="3">
    <location>
        <begin position="142"/>
        <end position="145"/>
    </location>
    <ligand>
        <name>substrate</name>
    </ligand>
</feature>
<keyword evidence="2 3" id="KW-0413">Isomerase</keyword>
<evidence type="ECO:0000256" key="3">
    <source>
        <dbReference type="HAMAP-Rule" id="MF_02226"/>
    </source>
</evidence>
<dbReference type="NCBIfam" id="NF004076">
    <property type="entry name" value="PRK05581.1-4"/>
    <property type="match status" value="1"/>
</dbReference>
<feature type="binding site" evidence="3">
    <location>
        <position position="34"/>
    </location>
    <ligand>
        <name>a divalent metal cation</name>
        <dbReference type="ChEBI" id="CHEBI:60240"/>
    </ligand>
</feature>
<evidence type="ECO:0000256" key="2">
    <source>
        <dbReference type="ARBA" id="ARBA00023235"/>
    </source>
</evidence>
<dbReference type="EC" id="5.1.3.-" evidence="3"/>
<keyword evidence="1 3" id="KW-0479">Metal-binding</keyword>
<dbReference type="InterPro" id="IPR013785">
    <property type="entry name" value="Aldolase_TIM"/>
</dbReference>
<dbReference type="GO" id="GO:0034700">
    <property type="term" value="F:allulose 6-phosphate 3-epimerase activity"/>
    <property type="evidence" value="ECO:0007669"/>
    <property type="project" value="UniProtKB-UniRule"/>
</dbReference>
<feature type="active site" description="Proton donor" evidence="3">
    <location>
        <position position="175"/>
    </location>
</feature>
<dbReference type="GO" id="GO:0046872">
    <property type="term" value="F:metal ion binding"/>
    <property type="evidence" value="ECO:0007669"/>
    <property type="project" value="UniProtKB-UniRule"/>
</dbReference>
<feature type="active site" description="Proton acceptor" evidence="3">
    <location>
        <position position="34"/>
    </location>
</feature>
<comment type="caution">
    <text evidence="4">The sequence shown here is derived from an EMBL/GenBank/DDBJ whole genome shotgun (WGS) entry which is preliminary data.</text>
</comment>
<keyword evidence="5" id="KW-1185">Reference proteome</keyword>
<sequence length="226" mass="25164">MDAKFSPSLMCMDLTLFKEQITAMNNKADFYHVDIMDGSYVRNITLSPFFIEHLKKITTVPIDVHLMVNHPEDIIPLCLDAGADIISFHPETANNKIFRLLNQIRDAGKKCGVVLNPATPAENITEYAHLLDKVTVMSVDPGYAGQKFIPESLNKIKQLISMREKQGYHYLTEIDGSCNEKTFGQIAASGVDVFIVGTSGLFSLDADVSRAWDKMTDIFSRETVAA</sequence>
<reference evidence="4 5" key="1">
    <citation type="submission" date="2014-02" db="EMBL/GenBank/DDBJ databases">
        <title>Draft genome of Erwinia mallotivora strain BT-MARDI, a papaya dieback pathogen.</title>
        <authorList>
            <person name="Redzuan R."/>
            <person name="Abu Bakar N."/>
            <person name="Badrun R."/>
            <person name="Mohd Raih M.F."/>
            <person name="Rozano L."/>
            <person name="Mat Amin N."/>
        </authorList>
    </citation>
    <scope>NUCLEOTIDE SEQUENCE [LARGE SCALE GENOMIC DNA]</scope>
    <source>
        <strain evidence="4 5">BT-MARDI</strain>
    </source>
</reference>
<comment type="catalytic activity">
    <reaction evidence="3">
        <text>D-allulose 6-phosphate = keto-D-fructose 6-phosphate</text>
        <dbReference type="Rhea" id="RHEA:28426"/>
        <dbReference type="ChEBI" id="CHEBI:57579"/>
        <dbReference type="ChEBI" id="CHEBI:61519"/>
    </reaction>
</comment>
<keyword evidence="3" id="KW-0119">Carbohydrate metabolism</keyword>
<evidence type="ECO:0000313" key="4">
    <source>
        <dbReference type="EMBL" id="EXU74002.1"/>
    </source>
</evidence>
<dbReference type="Gene3D" id="3.20.20.70">
    <property type="entry name" value="Aldolase class I"/>
    <property type="match status" value="1"/>
</dbReference>
<comment type="similarity">
    <text evidence="3">Belongs to the ribulose-phosphate 3-epimerase family. AlsE subfamily.</text>
</comment>
<dbReference type="CDD" id="cd00429">
    <property type="entry name" value="RPE"/>
    <property type="match status" value="1"/>
</dbReference>
<dbReference type="HAMAP" id="MF_02226">
    <property type="entry name" value="AlluloseP_3_epimer"/>
    <property type="match status" value="1"/>
</dbReference>
<dbReference type="InterPro" id="IPR043677">
    <property type="entry name" value="AlluloseP_3_epimer_AlsE"/>
</dbReference>
<proteinExistence type="inferred from homology"/>
<dbReference type="STRING" id="69222.BG55_19805"/>
<dbReference type="AlphaFoldDB" id="A0A014PT13"/>
<name>A0A014PT13_9GAMM</name>
<feature type="binding site" evidence="3">
    <location>
        <begin position="197"/>
        <end position="199"/>
    </location>
    <ligand>
        <name>substrate</name>
    </ligand>
</feature>
<comment type="pathway">
    <text evidence="3">Carbohydrate degradation; D-allose degradation.</text>
</comment>
<feature type="binding site" evidence="3">
    <location>
        <position position="175"/>
    </location>
    <ligand>
        <name>a divalent metal cation</name>
        <dbReference type="ChEBI" id="CHEBI:60240"/>
    </ligand>
</feature>
<dbReference type="InterPro" id="IPR011060">
    <property type="entry name" value="RibuloseP-bd_barrel"/>
</dbReference>
<dbReference type="PATRIC" id="fig|69222.5.peg.4043"/>
<dbReference type="GO" id="GO:0019316">
    <property type="term" value="P:D-allose catabolic process"/>
    <property type="evidence" value="ECO:0007669"/>
    <property type="project" value="UniProtKB-UniRule"/>
</dbReference>
<organism evidence="4 5">
    <name type="scientific">Erwinia mallotivora</name>
    <dbReference type="NCBI Taxonomy" id="69222"/>
    <lineage>
        <taxon>Bacteria</taxon>
        <taxon>Pseudomonadati</taxon>
        <taxon>Pseudomonadota</taxon>
        <taxon>Gammaproteobacteria</taxon>
        <taxon>Enterobacterales</taxon>
        <taxon>Erwiniaceae</taxon>
        <taxon>Erwinia</taxon>
    </lineage>
</organism>
<feature type="binding site" evidence="3">
    <location>
        <position position="32"/>
    </location>
    <ligand>
        <name>a divalent metal cation</name>
        <dbReference type="ChEBI" id="CHEBI:60240"/>
    </ligand>
</feature>
<evidence type="ECO:0000313" key="5">
    <source>
        <dbReference type="Proteomes" id="UP000019918"/>
    </source>
</evidence>
<dbReference type="PROSITE" id="PS01086">
    <property type="entry name" value="RIBUL_P_3_EPIMER_2"/>
    <property type="match status" value="1"/>
</dbReference>
<comment type="function">
    <text evidence="3">Catalyzes the reversible epimerization of D-allulose 6-phosphate to D-fructose 6-phosphate. Can also catalyze with lower efficiency the reversible epimerization of D-ribulose 5-phosphate to D-xylulose 5-phosphate.</text>
</comment>
<feature type="binding site" evidence="3">
    <location>
        <position position="65"/>
    </location>
    <ligand>
        <name>a divalent metal cation</name>
        <dbReference type="ChEBI" id="CHEBI:60240"/>
    </ligand>
</feature>
<dbReference type="OrthoDB" id="1645589at2"/>
<dbReference type="EMBL" id="JFHN01000069">
    <property type="protein sequence ID" value="EXU74002.1"/>
    <property type="molecule type" value="Genomic_DNA"/>
</dbReference>
<evidence type="ECO:0000256" key="1">
    <source>
        <dbReference type="ARBA" id="ARBA00022723"/>
    </source>
</evidence>
<dbReference type="Proteomes" id="UP000019918">
    <property type="component" value="Unassembled WGS sequence"/>
</dbReference>
<dbReference type="NCBIfam" id="NF007266">
    <property type="entry name" value="PRK09722.1"/>
    <property type="match status" value="1"/>
</dbReference>
<feature type="binding site" evidence="3">
    <location>
        <position position="65"/>
    </location>
    <ligand>
        <name>substrate</name>
    </ligand>
</feature>
<dbReference type="PANTHER" id="PTHR11749">
    <property type="entry name" value="RIBULOSE-5-PHOSPHATE-3-EPIMERASE"/>
    <property type="match status" value="1"/>
</dbReference>
<dbReference type="RefSeq" id="WP_034940604.1">
    <property type="nucleotide sequence ID" value="NZ_JFHN01000069.1"/>
</dbReference>
<feature type="binding site" evidence="3">
    <location>
        <begin position="175"/>
        <end position="177"/>
    </location>
    <ligand>
        <name>substrate</name>
    </ligand>
</feature>
<dbReference type="UniPathway" id="UPA00361"/>
<gene>
    <name evidence="3" type="primary">alsE</name>
    <name evidence="4" type="ORF">BG55_19805</name>
</gene>
<dbReference type="SUPFAM" id="SSF51366">
    <property type="entry name" value="Ribulose-phoshate binding barrel"/>
    <property type="match status" value="1"/>
</dbReference>
<dbReference type="Pfam" id="PF00834">
    <property type="entry name" value="Ribul_P_3_epim"/>
    <property type="match status" value="1"/>
</dbReference>
<dbReference type="InterPro" id="IPR000056">
    <property type="entry name" value="Ribul_P_3_epim-like"/>
</dbReference>
<comment type="cofactor">
    <cofactor evidence="3">
        <name>a divalent metal cation</name>
        <dbReference type="ChEBI" id="CHEBI:60240"/>
    </cofactor>
</comment>